<sequence>CTWTPRGKTCLVSKSAAAKLGIKLKVFEVSREYLEIVKNPKHGYGRNMNPCLDCRIFMFSRAGQYMRETGASFLITGEVLGERPMSQRREAMRIIEKESGLEGLILRPLSAKLLNPTIPEKEGLVNREKLLAIKGRSRRPQIELAEQLDIKDYPCPAGGCLLTDPGFAGRIRDLKNHRPDFTLNDVQFLKIGRHFRLGPDTKLVVGRNEQENSRLEDLAKDGDLRFYPTEIKGPTGIGRGIFGKNHILIVSRIIARYSDGDLDEELEIAYNRISENKIEHIVASPMKEEELSILRI</sequence>
<dbReference type="InterPro" id="IPR014729">
    <property type="entry name" value="Rossmann-like_a/b/a_fold"/>
</dbReference>
<feature type="domain" description="NFACT protein RNA binding" evidence="1">
    <location>
        <begin position="192"/>
        <end position="291"/>
    </location>
</feature>
<dbReference type="Pfam" id="PF18297">
    <property type="entry name" value="NFACT-R_2"/>
    <property type="match status" value="1"/>
</dbReference>
<dbReference type="PANTHER" id="PTHR11933:SF6">
    <property type="entry name" value="THIL AANH DOMAIN-CONTAINING PROTEIN"/>
    <property type="match status" value="1"/>
</dbReference>
<feature type="non-terminal residue" evidence="2">
    <location>
        <position position="1"/>
    </location>
</feature>
<gene>
    <name evidence="2" type="ORF">LCGC14_2333430</name>
</gene>
<organism evidence="2">
    <name type="scientific">marine sediment metagenome</name>
    <dbReference type="NCBI Taxonomy" id="412755"/>
    <lineage>
        <taxon>unclassified sequences</taxon>
        <taxon>metagenomes</taxon>
        <taxon>ecological metagenomes</taxon>
    </lineage>
</organism>
<evidence type="ECO:0000313" key="2">
    <source>
        <dbReference type="EMBL" id="KKL47647.1"/>
    </source>
</evidence>
<protein>
    <recommendedName>
        <fullName evidence="1">NFACT protein RNA binding domain-containing protein</fullName>
    </recommendedName>
</protein>
<reference evidence="2" key="1">
    <citation type="journal article" date="2015" name="Nature">
        <title>Complex archaea that bridge the gap between prokaryotes and eukaryotes.</title>
        <authorList>
            <person name="Spang A."/>
            <person name="Saw J.H."/>
            <person name="Jorgensen S.L."/>
            <person name="Zaremba-Niedzwiedzka K."/>
            <person name="Martijn J."/>
            <person name="Lind A.E."/>
            <person name="van Eijk R."/>
            <person name="Schleper C."/>
            <person name="Guy L."/>
            <person name="Ettema T.J."/>
        </authorList>
    </citation>
    <scope>NUCLEOTIDE SEQUENCE</scope>
</reference>
<name>A0A0F9F943_9ZZZZ</name>
<proteinExistence type="predicted"/>
<dbReference type="SUPFAM" id="SSF52402">
    <property type="entry name" value="Adenine nucleotide alpha hydrolases-like"/>
    <property type="match status" value="1"/>
</dbReference>
<evidence type="ECO:0000259" key="1">
    <source>
        <dbReference type="Pfam" id="PF18297"/>
    </source>
</evidence>
<dbReference type="Gene3D" id="3.40.50.620">
    <property type="entry name" value="HUPs"/>
    <property type="match status" value="1"/>
</dbReference>
<dbReference type="AlphaFoldDB" id="A0A0F9F943"/>
<dbReference type="InterPro" id="IPR059101">
    <property type="entry name" value="NFACT-R_2"/>
</dbReference>
<dbReference type="PANTHER" id="PTHR11933">
    <property type="entry name" value="TRNA 5-METHYLAMINOMETHYL-2-THIOURIDYLATE -METHYLTRANSFERASE"/>
    <property type="match status" value="1"/>
</dbReference>
<accession>A0A0F9F943</accession>
<comment type="caution">
    <text evidence="2">The sequence shown here is derived from an EMBL/GenBank/DDBJ whole genome shotgun (WGS) entry which is preliminary data.</text>
</comment>
<dbReference type="EMBL" id="LAZR01033591">
    <property type="protein sequence ID" value="KKL47647.1"/>
    <property type="molecule type" value="Genomic_DNA"/>
</dbReference>